<keyword evidence="1" id="KW-0812">Transmembrane</keyword>
<feature type="transmembrane region" description="Helical" evidence="1">
    <location>
        <begin position="248"/>
        <end position="271"/>
    </location>
</feature>
<keyword evidence="3" id="KW-1185">Reference proteome</keyword>
<feature type="transmembrane region" description="Helical" evidence="1">
    <location>
        <begin position="151"/>
        <end position="171"/>
    </location>
</feature>
<feature type="transmembrane region" description="Helical" evidence="1">
    <location>
        <begin position="13"/>
        <end position="32"/>
    </location>
</feature>
<feature type="transmembrane region" description="Helical" evidence="1">
    <location>
        <begin position="344"/>
        <end position="365"/>
    </location>
</feature>
<name>A0ABT2M0S0_9FIRM</name>
<accession>A0ABT2M0S0</accession>
<dbReference type="Proteomes" id="UP001431199">
    <property type="component" value="Unassembled WGS sequence"/>
</dbReference>
<dbReference type="Pfam" id="PF07907">
    <property type="entry name" value="YibE_F"/>
    <property type="match status" value="1"/>
</dbReference>
<dbReference type="InterPro" id="IPR012507">
    <property type="entry name" value="YibE_F"/>
</dbReference>
<sequence length="373" mass="41449">MNFKALLKSNNKLIFKFCLLIGCFLIMTLFIFNNESFYKRTIIKITDISTSNAGVNTSPTGKTENTFVQNIKAKILNGKYKGHTVSFDNSYSESEITSVKYNKGDKLFASIKKSNDNLTATNISPKRDSFLFLLIGMVMLLLIFTSGRLGFLTIISVIINICSFIYCMNFITEDSVNFPVWICEIILFTVVTLILVSGFHIKTLGAIISTLASVLIIAALYYVTIYANGDLPYDMQQYEVASLPLKDIFFLSSLLGLLGAVMDNAITINTAVSEIVATNPSVSYSKLVNSIYEIIYDVMGTMINVLFFAYLSSSLPIIILKLSNGYNLISVFTIDYIFDIVRFLIGSIGIVISLPISGIIAVLLFKKGFRKCE</sequence>
<reference evidence="2" key="1">
    <citation type="submission" date="2022-09" db="EMBL/GenBank/DDBJ databases">
        <title>Eubacterium sp. LFL-14 isolated from human feces.</title>
        <authorList>
            <person name="Liu F."/>
        </authorList>
    </citation>
    <scope>NUCLEOTIDE SEQUENCE</scope>
    <source>
        <strain evidence="2">LFL-14</strain>
    </source>
</reference>
<evidence type="ECO:0000313" key="3">
    <source>
        <dbReference type="Proteomes" id="UP001431199"/>
    </source>
</evidence>
<feature type="transmembrane region" description="Helical" evidence="1">
    <location>
        <begin position="291"/>
        <end position="311"/>
    </location>
</feature>
<evidence type="ECO:0000313" key="2">
    <source>
        <dbReference type="EMBL" id="MCT7399117.1"/>
    </source>
</evidence>
<feature type="transmembrane region" description="Helical" evidence="1">
    <location>
        <begin position="129"/>
        <end position="145"/>
    </location>
</feature>
<proteinExistence type="predicted"/>
<keyword evidence="1" id="KW-1133">Transmembrane helix</keyword>
<evidence type="ECO:0000256" key="1">
    <source>
        <dbReference type="SAM" id="Phobius"/>
    </source>
</evidence>
<dbReference type="PANTHER" id="PTHR41771">
    <property type="entry name" value="MEMBRANE PROTEIN-RELATED"/>
    <property type="match status" value="1"/>
</dbReference>
<organism evidence="2 3">
    <name type="scientific">Eubacterium album</name>
    <dbReference type="NCBI Taxonomy" id="2978477"/>
    <lineage>
        <taxon>Bacteria</taxon>
        <taxon>Bacillati</taxon>
        <taxon>Bacillota</taxon>
        <taxon>Clostridia</taxon>
        <taxon>Eubacteriales</taxon>
        <taxon>Eubacteriaceae</taxon>
        <taxon>Eubacterium</taxon>
    </lineage>
</organism>
<keyword evidence="1" id="KW-0472">Membrane</keyword>
<gene>
    <name evidence="2" type="ORF">N5B56_08485</name>
</gene>
<feature type="transmembrane region" description="Helical" evidence="1">
    <location>
        <begin position="178"/>
        <end position="201"/>
    </location>
</feature>
<dbReference type="RefSeq" id="WP_260978736.1">
    <property type="nucleotide sequence ID" value="NZ_JAODBU010000007.1"/>
</dbReference>
<feature type="transmembrane region" description="Helical" evidence="1">
    <location>
        <begin position="207"/>
        <end position="227"/>
    </location>
</feature>
<dbReference type="EMBL" id="JAODBU010000007">
    <property type="protein sequence ID" value="MCT7399117.1"/>
    <property type="molecule type" value="Genomic_DNA"/>
</dbReference>
<protein>
    <submittedName>
        <fullName evidence="2">YibE/F family protein</fullName>
    </submittedName>
</protein>
<comment type="caution">
    <text evidence="2">The sequence shown here is derived from an EMBL/GenBank/DDBJ whole genome shotgun (WGS) entry which is preliminary data.</text>
</comment>
<dbReference type="PANTHER" id="PTHR41771:SF1">
    <property type="entry name" value="MEMBRANE PROTEIN"/>
    <property type="match status" value="1"/>
</dbReference>